<dbReference type="Pfam" id="PF13579">
    <property type="entry name" value="Glyco_trans_4_4"/>
    <property type="match status" value="1"/>
</dbReference>
<dbReference type="InterPro" id="IPR028098">
    <property type="entry name" value="Glyco_trans_4-like_N"/>
</dbReference>
<dbReference type="EMBL" id="SHLA01000001">
    <property type="protein sequence ID" value="RZU61552.1"/>
    <property type="molecule type" value="Genomic_DNA"/>
</dbReference>
<evidence type="ECO:0000256" key="2">
    <source>
        <dbReference type="ARBA" id="ARBA00022676"/>
    </source>
</evidence>
<dbReference type="Gene3D" id="3.40.50.2000">
    <property type="entry name" value="Glycogen Phosphorylase B"/>
    <property type="match status" value="2"/>
</dbReference>
<evidence type="ECO:0000256" key="3">
    <source>
        <dbReference type="ARBA" id="ARBA00022679"/>
    </source>
</evidence>
<dbReference type="Pfam" id="PF00534">
    <property type="entry name" value="Glycos_transf_1"/>
    <property type="match status" value="1"/>
</dbReference>
<keyword evidence="8" id="KW-1185">Reference proteome</keyword>
<dbReference type="GO" id="GO:1901137">
    <property type="term" value="P:carbohydrate derivative biosynthetic process"/>
    <property type="evidence" value="ECO:0007669"/>
    <property type="project" value="UniProtKB-ARBA"/>
</dbReference>
<dbReference type="InterPro" id="IPR001296">
    <property type="entry name" value="Glyco_trans_1"/>
</dbReference>
<gene>
    <name evidence="7" type="ORF">EV380_1123</name>
</gene>
<accession>A0A4Q8ABK7</accession>
<dbReference type="Proteomes" id="UP000292685">
    <property type="component" value="Unassembled WGS sequence"/>
</dbReference>
<evidence type="ECO:0000259" key="5">
    <source>
        <dbReference type="Pfam" id="PF00534"/>
    </source>
</evidence>
<name>A0A4Q8ABK7_9MICC</name>
<sequence length="610" mass="65763">MTPTAKDLASNLGLTLRTVREHLGDDPVVLGLQISRRLPAGPVNALARAVGRVCTDDASVLGGVAAAVRGDDHGVVERIERARAHGLSHVQARRLADIATAVGHADLAEGLLADLPPSAAIAAARARLAWHRGEMSAAVGLLEPFTSTEAYDDGAATLCERYRAELRTFSGETPRLDAQPGYAPLPQRVLHLATNSLPHTGSGYAQRTHSILVALRDAGWDVMAATRLGYPVQVGKPLAAKQDTIDGITYQRILPQRLAHGFDARLQQQAVELARLVERFRPAVLHTTTHFVNGLVVRAVAEAYGIEWVYEVRGQLADTWASTRGEAAKDSERYALFKEREAEVARAADAVVTLGAAMRDELVAQGVDPARIEICPNAVGEAFLTEPSSQREARMRLGLNPESNYIGTVSSIVAYEGLDDLVAAFALIAPDRPGLRLLIAGDGVALPSLKRQAERLGVSDRVDFPGRVPRSQAHIYHQALDVFVVPRKDLEVTRRVTPLKPVEASASARPVVASDLPALAELVHDGVTGALFTSEDVNDLAAKLAHVLDDPELARELGQAGRTWALEDRTWIANARKYGRLYHQIRSTESTGQAGNITQSDIPEEKETGR</sequence>
<organism evidence="7 8">
    <name type="scientific">Zhihengliuella halotolerans</name>
    <dbReference type="NCBI Taxonomy" id="370736"/>
    <lineage>
        <taxon>Bacteria</taxon>
        <taxon>Bacillati</taxon>
        <taxon>Actinomycetota</taxon>
        <taxon>Actinomycetes</taxon>
        <taxon>Micrococcales</taxon>
        <taxon>Micrococcaceae</taxon>
        <taxon>Zhihengliuella</taxon>
    </lineage>
</organism>
<comment type="caution">
    <text evidence="7">The sequence shown here is derived from an EMBL/GenBank/DDBJ whole genome shotgun (WGS) entry which is preliminary data.</text>
</comment>
<evidence type="ECO:0000256" key="1">
    <source>
        <dbReference type="ARBA" id="ARBA00021292"/>
    </source>
</evidence>
<evidence type="ECO:0000313" key="7">
    <source>
        <dbReference type="EMBL" id="RZU61552.1"/>
    </source>
</evidence>
<dbReference type="PANTHER" id="PTHR45947">
    <property type="entry name" value="SULFOQUINOVOSYL TRANSFERASE SQD2"/>
    <property type="match status" value="1"/>
</dbReference>
<dbReference type="SUPFAM" id="SSF53756">
    <property type="entry name" value="UDP-Glycosyltransferase/glycogen phosphorylase"/>
    <property type="match status" value="1"/>
</dbReference>
<dbReference type="CDD" id="cd03794">
    <property type="entry name" value="GT4_WbuB-like"/>
    <property type="match status" value="1"/>
</dbReference>
<dbReference type="AlphaFoldDB" id="A0A4Q8ABK7"/>
<evidence type="ECO:0000259" key="6">
    <source>
        <dbReference type="Pfam" id="PF13579"/>
    </source>
</evidence>
<feature type="compositionally biased region" description="Polar residues" evidence="4">
    <location>
        <begin position="590"/>
        <end position="601"/>
    </location>
</feature>
<feature type="domain" description="Glycosyltransferase subfamily 4-like N-terminal" evidence="6">
    <location>
        <begin position="202"/>
        <end position="377"/>
    </location>
</feature>
<feature type="domain" description="Glycosyl transferase family 1" evidence="5">
    <location>
        <begin position="390"/>
        <end position="564"/>
    </location>
</feature>
<dbReference type="RefSeq" id="WP_130449898.1">
    <property type="nucleotide sequence ID" value="NZ_SHLA01000001.1"/>
</dbReference>
<dbReference type="GO" id="GO:0016758">
    <property type="term" value="F:hexosyltransferase activity"/>
    <property type="evidence" value="ECO:0007669"/>
    <property type="project" value="TreeGrafter"/>
</dbReference>
<proteinExistence type="predicted"/>
<evidence type="ECO:0000313" key="8">
    <source>
        <dbReference type="Proteomes" id="UP000292685"/>
    </source>
</evidence>
<protein>
    <recommendedName>
        <fullName evidence="1">D-inositol 3-phosphate glycosyltransferase</fullName>
    </recommendedName>
</protein>
<dbReference type="OrthoDB" id="509705at2"/>
<keyword evidence="3 7" id="KW-0808">Transferase</keyword>
<dbReference type="InterPro" id="IPR050194">
    <property type="entry name" value="Glycosyltransferase_grp1"/>
</dbReference>
<keyword evidence="2" id="KW-0328">Glycosyltransferase</keyword>
<feature type="region of interest" description="Disordered" evidence="4">
    <location>
        <begin position="590"/>
        <end position="610"/>
    </location>
</feature>
<dbReference type="PANTHER" id="PTHR45947:SF3">
    <property type="entry name" value="SULFOQUINOVOSYL TRANSFERASE SQD2"/>
    <property type="match status" value="1"/>
</dbReference>
<reference evidence="7 8" key="1">
    <citation type="submission" date="2019-02" db="EMBL/GenBank/DDBJ databases">
        <title>Sequencing the genomes of 1000 actinobacteria strains.</title>
        <authorList>
            <person name="Klenk H.-P."/>
        </authorList>
    </citation>
    <scope>NUCLEOTIDE SEQUENCE [LARGE SCALE GENOMIC DNA]</scope>
    <source>
        <strain evidence="7 8">DSM 17364</strain>
    </source>
</reference>
<evidence type="ECO:0000256" key="4">
    <source>
        <dbReference type="SAM" id="MobiDB-lite"/>
    </source>
</evidence>